<gene>
    <name evidence="1" type="ORF">acsn021_20460</name>
</gene>
<dbReference type="Proteomes" id="UP000515561">
    <property type="component" value="Chromosome"/>
</dbReference>
<accession>A0A6S6R336</accession>
<evidence type="ECO:0000313" key="1">
    <source>
        <dbReference type="EMBL" id="BCJ94477.1"/>
    </source>
</evidence>
<dbReference type="EMBL" id="AP023367">
    <property type="protein sequence ID" value="BCJ94477.1"/>
    <property type="molecule type" value="Genomic_DNA"/>
</dbReference>
<keyword evidence="2" id="KW-1185">Reference proteome</keyword>
<dbReference type="AlphaFoldDB" id="A0A6S6R336"/>
<evidence type="ECO:0000313" key="2">
    <source>
        <dbReference type="Proteomes" id="UP000515561"/>
    </source>
</evidence>
<dbReference type="KEGG" id="acel:acsn021_20460"/>
<dbReference type="RefSeq" id="WP_184093293.1">
    <property type="nucleotide sequence ID" value="NZ_AP023367.1"/>
</dbReference>
<name>A0A6S6R336_9FIRM</name>
<reference evidence="1 2" key="1">
    <citation type="journal article" date="2016" name="Int. J. Syst. Evol. Microbiol.">
        <title>Descriptions of Anaerotaenia torta gen. nov., sp. nov. and Anaerocolumna cellulosilytica gen. nov., sp. nov. isolated from a methanogenic reactor of cattle waste.</title>
        <authorList>
            <person name="Uek A."/>
            <person name="Ohtaki Y."/>
            <person name="Kaku N."/>
            <person name="Ueki K."/>
        </authorList>
    </citation>
    <scope>NUCLEOTIDE SEQUENCE [LARGE SCALE GENOMIC DNA]</scope>
    <source>
        <strain evidence="1 2">SN021</strain>
    </source>
</reference>
<organism evidence="1 2">
    <name type="scientific">Anaerocolumna cellulosilytica</name>
    <dbReference type="NCBI Taxonomy" id="433286"/>
    <lineage>
        <taxon>Bacteria</taxon>
        <taxon>Bacillati</taxon>
        <taxon>Bacillota</taxon>
        <taxon>Clostridia</taxon>
        <taxon>Lachnospirales</taxon>
        <taxon>Lachnospiraceae</taxon>
        <taxon>Anaerocolumna</taxon>
    </lineage>
</organism>
<sequence length="133" mass="16054">MTNERFNKSELDIITIIPSNHFRTVESFHMHKVKAETKVEIELKDKFKQELNFKVPWDGKLYAYYLRTEAFLELCRDKGVDAEEIITIYLEDWDRNFSVIFETNDAKRELSFYAARQDMKYLLENCCRIPEQR</sequence>
<protein>
    <submittedName>
        <fullName evidence="1">Uncharacterized protein</fullName>
    </submittedName>
</protein>
<proteinExistence type="predicted"/>